<dbReference type="Proteomes" id="UP000248340">
    <property type="component" value="Unassembled WGS sequence"/>
</dbReference>
<evidence type="ECO:0000256" key="1">
    <source>
        <dbReference type="ARBA" id="ARBA00001971"/>
    </source>
</evidence>
<dbReference type="InterPro" id="IPR017972">
    <property type="entry name" value="Cyt_P450_CS"/>
</dbReference>
<keyword evidence="3 8" id="KW-0349">Heme</keyword>
<evidence type="ECO:0000313" key="11">
    <source>
        <dbReference type="Proteomes" id="UP000248340"/>
    </source>
</evidence>
<feature type="binding site" description="axial binding residue" evidence="8">
    <location>
        <position position="469"/>
    </location>
    <ligand>
        <name>heme</name>
        <dbReference type="ChEBI" id="CHEBI:30413"/>
    </ligand>
    <ligandPart>
        <name>Fe</name>
        <dbReference type="ChEBI" id="CHEBI:18248"/>
    </ligandPart>
</feature>
<evidence type="ECO:0000313" key="10">
    <source>
        <dbReference type="EMBL" id="PYH79454.1"/>
    </source>
</evidence>
<gene>
    <name evidence="10" type="ORF">BO82DRAFT_133425</name>
</gene>
<keyword evidence="5 9" id="KW-0560">Oxidoreductase</keyword>
<keyword evidence="6 8" id="KW-0408">Iron</keyword>
<evidence type="ECO:0000256" key="2">
    <source>
        <dbReference type="ARBA" id="ARBA00010617"/>
    </source>
</evidence>
<dbReference type="InterPro" id="IPR001128">
    <property type="entry name" value="Cyt_P450"/>
</dbReference>
<dbReference type="SUPFAM" id="SSF48264">
    <property type="entry name" value="Cytochrome P450"/>
    <property type="match status" value="1"/>
</dbReference>
<dbReference type="RefSeq" id="XP_025489654.1">
    <property type="nucleotide sequence ID" value="XM_025629995.1"/>
</dbReference>
<evidence type="ECO:0000256" key="6">
    <source>
        <dbReference type="ARBA" id="ARBA00023004"/>
    </source>
</evidence>
<protein>
    <submittedName>
        <fullName evidence="10">Putative cytochrome P450</fullName>
    </submittedName>
</protein>
<dbReference type="InterPro" id="IPR050121">
    <property type="entry name" value="Cytochrome_P450_monoxygenase"/>
</dbReference>
<comment type="cofactor">
    <cofactor evidence="1 8">
        <name>heme</name>
        <dbReference type="ChEBI" id="CHEBI:30413"/>
    </cofactor>
</comment>
<dbReference type="GO" id="GO:0020037">
    <property type="term" value="F:heme binding"/>
    <property type="evidence" value="ECO:0007669"/>
    <property type="project" value="InterPro"/>
</dbReference>
<dbReference type="PANTHER" id="PTHR24305">
    <property type="entry name" value="CYTOCHROME P450"/>
    <property type="match status" value="1"/>
</dbReference>
<dbReference type="PROSITE" id="PS00086">
    <property type="entry name" value="CYTOCHROME_P450"/>
    <property type="match status" value="1"/>
</dbReference>
<evidence type="ECO:0000256" key="4">
    <source>
        <dbReference type="ARBA" id="ARBA00022723"/>
    </source>
</evidence>
<keyword evidence="7 9" id="KW-0503">Monooxygenase</keyword>
<reference evidence="10 11" key="1">
    <citation type="submission" date="2016-12" db="EMBL/GenBank/DDBJ databases">
        <title>The genomes of Aspergillus section Nigri reveals drivers in fungal speciation.</title>
        <authorList>
            <consortium name="DOE Joint Genome Institute"/>
            <person name="Vesth T.C."/>
            <person name="Nybo J."/>
            <person name="Theobald S."/>
            <person name="Brandl J."/>
            <person name="Frisvad J.C."/>
            <person name="Nielsen K.F."/>
            <person name="Lyhne E.K."/>
            <person name="Kogle M.E."/>
            <person name="Kuo A."/>
            <person name="Riley R."/>
            <person name="Clum A."/>
            <person name="Nolan M."/>
            <person name="Lipzen A."/>
            <person name="Salamov A."/>
            <person name="Henrissat B."/>
            <person name="Wiebenga A."/>
            <person name="De Vries R.P."/>
            <person name="Grigoriev I.V."/>
            <person name="Mortensen U.H."/>
            <person name="Andersen M.R."/>
            <person name="Baker S.E."/>
        </authorList>
    </citation>
    <scope>NUCLEOTIDE SEQUENCE [LARGE SCALE GENOMIC DNA]</scope>
    <source>
        <strain evidence="10 11">CBS 121591</strain>
    </source>
</reference>
<comment type="similarity">
    <text evidence="2 9">Belongs to the cytochrome P450 family.</text>
</comment>
<dbReference type="Gene3D" id="1.10.630.10">
    <property type="entry name" value="Cytochrome P450"/>
    <property type="match status" value="1"/>
</dbReference>
<name>A0A319C2W4_9EURO</name>
<organism evidence="10 11">
    <name type="scientific">Aspergillus uvarum CBS 121591</name>
    <dbReference type="NCBI Taxonomy" id="1448315"/>
    <lineage>
        <taxon>Eukaryota</taxon>
        <taxon>Fungi</taxon>
        <taxon>Dikarya</taxon>
        <taxon>Ascomycota</taxon>
        <taxon>Pezizomycotina</taxon>
        <taxon>Eurotiomycetes</taxon>
        <taxon>Eurotiomycetidae</taxon>
        <taxon>Eurotiales</taxon>
        <taxon>Aspergillaceae</taxon>
        <taxon>Aspergillus</taxon>
        <taxon>Aspergillus subgen. Circumdati</taxon>
    </lineage>
</organism>
<evidence type="ECO:0000256" key="3">
    <source>
        <dbReference type="ARBA" id="ARBA00022617"/>
    </source>
</evidence>
<accession>A0A319C2W4</accession>
<dbReference type="InterPro" id="IPR036396">
    <property type="entry name" value="Cyt_P450_sf"/>
</dbReference>
<dbReference type="InterPro" id="IPR002401">
    <property type="entry name" value="Cyt_P450_E_grp-I"/>
</dbReference>
<evidence type="ECO:0000256" key="7">
    <source>
        <dbReference type="ARBA" id="ARBA00023033"/>
    </source>
</evidence>
<dbReference type="GO" id="GO:0004497">
    <property type="term" value="F:monooxygenase activity"/>
    <property type="evidence" value="ECO:0007669"/>
    <property type="project" value="UniProtKB-KW"/>
</dbReference>
<keyword evidence="4 8" id="KW-0479">Metal-binding</keyword>
<dbReference type="PANTHER" id="PTHR24305:SF210">
    <property type="entry name" value="CYTOCHROME P450 MONOOXYGENASE ASQL-RELATED"/>
    <property type="match status" value="1"/>
</dbReference>
<dbReference type="OrthoDB" id="1470350at2759"/>
<dbReference type="GeneID" id="37132736"/>
<evidence type="ECO:0000256" key="5">
    <source>
        <dbReference type="ARBA" id="ARBA00023002"/>
    </source>
</evidence>
<dbReference type="EMBL" id="KZ821719">
    <property type="protein sequence ID" value="PYH79454.1"/>
    <property type="molecule type" value="Genomic_DNA"/>
</dbReference>
<dbReference type="Pfam" id="PF00067">
    <property type="entry name" value="p450"/>
    <property type="match status" value="1"/>
</dbReference>
<dbReference type="PRINTS" id="PR00385">
    <property type="entry name" value="P450"/>
</dbReference>
<dbReference type="VEuPathDB" id="FungiDB:BO82DRAFT_133425"/>
<dbReference type="CDD" id="cd11058">
    <property type="entry name" value="CYP60B-like"/>
    <property type="match status" value="1"/>
</dbReference>
<evidence type="ECO:0000256" key="9">
    <source>
        <dbReference type="RuleBase" id="RU000461"/>
    </source>
</evidence>
<dbReference type="AlphaFoldDB" id="A0A319C2W4"/>
<dbReference type="GO" id="GO:0005506">
    <property type="term" value="F:iron ion binding"/>
    <property type="evidence" value="ECO:0007669"/>
    <property type="project" value="InterPro"/>
</dbReference>
<dbReference type="PRINTS" id="PR00463">
    <property type="entry name" value="EP450I"/>
</dbReference>
<sequence length="530" mass="60770">MDSLQGNREFHVMSLLIVPLPNWSISRAFLAICCTLGILFSAKLVYNVYLHPLRSYPGPILARATRLYLIFLEFRGCLHLKTKEWHDQYGEVVRIAPGSLSYNSSQAWNEICGHRTRDTKAVFEKDQDFFIRPPNGQWSVVVANGDYHRRLRRLLSHAFSEKALRAQEPALQHYVDLLIRQLRHRANQTGGGVVDMVQWFNFTTFDIIGDLAFGDSFNLLDKGVFSRYLAAITGLLEVHVYFRAAKYLLPSLWSLWAASLWAPRHLQQDRVYIYQLAKDKLSRRIEHKIERQDFVHYMLKGSRSAIGPEGLSFEEMVTQSQTLIVAGSETTATVLSGMMYYLLTTPRALSRVTQEIRTAFSNERDITVHRAARLPYLHAVLEESLRMYPPVPGILPRVSPAPGQLVCGQFVPAGTSVGLHHWACYRSARNFSDPDTFWPERWMDGEDGARFAKDDRGAFHPFSYGPRNCLGRNLAYAELQLIVSKLFWNFNAELMPAGEGWANQRTTSLWMKKALPVRLIPRQYEEVERV</sequence>
<evidence type="ECO:0000256" key="8">
    <source>
        <dbReference type="PIRSR" id="PIRSR602401-1"/>
    </source>
</evidence>
<keyword evidence="11" id="KW-1185">Reference proteome</keyword>
<dbReference type="STRING" id="1448315.A0A319C2W4"/>
<proteinExistence type="inferred from homology"/>
<dbReference type="GO" id="GO:0016705">
    <property type="term" value="F:oxidoreductase activity, acting on paired donors, with incorporation or reduction of molecular oxygen"/>
    <property type="evidence" value="ECO:0007669"/>
    <property type="project" value="InterPro"/>
</dbReference>